<keyword evidence="3" id="KW-1185">Reference proteome</keyword>
<gene>
    <name evidence="2" type="ORF">U0C82_10540</name>
</gene>
<dbReference type="SUPFAM" id="SSF50199">
    <property type="entry name" value="Staphylococcal nuclease"/>
    <property type="match status" value="1"/>
</dbReference>
<name>A0ABU5I2H7_9HYPH</name>
<dbReference type="EMBL" id="JAXLPB010000003">
    <property type="protein sequence ID" value="MDY8109575.1"/>
    <property type="molecule type" value="Genomic_DNA"/>
</dbReference>
<evidence type="ECO:0000313" key="3">
    <source>
        <dbReference type="Proteomes" id="UP001294412"/>
    </source>
</evidence>
<protein>
    <recommendedName>
        <fullName evidence="4">Thermonuclease family protein</fullName>
    </recommendedName>
</protein>
<dbReference type="InterPro" id="IPR035437">
    <property type="entry name" value="SNase_OB-fold_sf"/>
</dbReference>
<evidence type="ECO:0000256" key="1">
    <source>
        <dbReference type="SAM" id="MobiDB-lite"/>
    </source>
</evidence>
<proteinExistence type="predicted"/>
<dbReference type="Proteomes" id="UP001294412">
    <property type="component" value="Unassembled WGS sequence"/>
</dbReference>
<comment type="caution">
    <text evidence="2">The sequence shown here is derived from an EMBL/GenBank/DDBJ whole genome shotgun (WGS) entry which is preliminary data.</text>
</comment>
<evidence type="ECO:0008006" key="4">
    <source>
        <dbReference type="Google" id="ProtNLM"/>
    </source>
</evidence>
<feature type="region of interest" description="Disordered" evidence="1">
    <location>
        <begin position="32"/>
        <end position="101"/>
    </location>
</feature>
<dbReference type="RefSeq" id="WP_322187061.1">
    <property type="nucleotide sequence ID" value="NZ_JAXLPB010000003.1"/>
</dbReference>
<dbReference type="Gene3D" id="2.40.50.90">
    <property type="match status" value="1"/>
</dbReference>
<evidence type="ECO:0000313" key="2">
    <source>
        <dbReference type="EMBL" id="MDY8109575.1"/>
    </source>
</evidence>
<reference evidence="2 3" key="1">
    <citation type="submission" date="2023-12" db="EMBL/GenBank/DDBJ databases">
        <title>Description of Novel Strain Fulvimarina sp. 2208YS6-2-32 isolated from Uroteuthis (Photololigo) edulis.</title>
        <authorList>
            <person name="Park J.-S."/>
        </authorList>
    </citation>
    <scope>NUCLEOTIDE SEQUENCE [LARGE SCALE GENOMIC DNA]</scope>
    <source>
        <strain evidence="2 3">2208YS6-2-32</strain>
    </source>
</reference>
<feature type="compositionally biased region" description="Basic and acidic residues" evidence="1">
    <location>
        <begin position="32"/>
        <end position="41"/>
    </location>
</feature>
<organism evidence="2 3">
    <name type="scientific">Fulvimarina uroteuthidis</name>
    <dbReference type="NCBI Taxonomy" id="3098149"/>
    <lineage>
        <taxon>Bacteria</taxon>
        <taxon>Pseudomonadati</taxon>
        <taxon>Pseudomonadota</taxon>
        <taxon>Alphaproteobacteria</taxon>
        <taxon>Hyphomicrobiales</taxon>
        <taxon>Aurantimonadaceae</taxon>
        <taxon>Fulvimarina</taxon>
    </lineage>
</organism>
<accession>A0ABU5I2H7</accession>
<feature type="compositionally biased region" description="Low complexity" evidence="1">
    <location>
        <begin position="55"/>
        <end position="64"/>
    </location>
</feature>
<sequence length="233" mass="24449">MARFRNFLATAAGLAALTVLLLLAFPDERARRMADRPRADETAAQTATRSHEDGAAAGTAAGRALTERPKDMRTVAAPRGDAAPIGAPKRLPPRDALSTLAAPGLEPDDVRERLLSRPVAIDNAHIEIGEARIALPGVEPLSVHDQCGPQASRWPCGARARTAFRAFLRGRSIACTVPKAFGEAPGEIVSACSLAGADIGAWIVANGWGRAVPGGPYVAIEAEAKKAARGIWR</sequence>